<evidence type="ECO:0000313" key="2">
    <source>
        <dbReference type="EMBL" id="MFC5831595.1"/>
    </source>
</evidence>
<dbReference type="Gene3D" id="1.20.1260.10">
    <property type="match status" value="1"/>
</dbReference>
<dbReference type="Proteomes" id="UP001596058">
    <property type="component" value="Unassembled WGS sequence"/>
</dbReference>
<protein>
    <submittedName>
        <fullName evidence="2">DUF305 domain-containing protein</fullName>
    </submittedName>
</protein>
<dbReference type="PROSITE" id="PS51257">
    <property type="entry name" value="PROKAR_LIPOPROTEIN"/>
    <property type="match status" value="1"/>
</dbReference>
<feature type="domain" description="DUF305" evidence="1">
    <location>
        <begin position="50"/>
        <end position="188"/>
    </location>
</feature>
<keyword evidence="3" id="KW-1185">Reference proteome</keyword>
<sequence length="191" mass="20775">MFAVRAESFRPDLFWGVPVLRCLLIILFLAGCSAAPPSVPEPEARFTTTDVAWMQLTDALHTRALPVLELAPDRAGRPVADLSVRLRTTHEAGRGRLRALLATAGITGDNPHTQMDMPGMPTAVEVKKLTKLKGESFDRRFSGLMKAYLDQLVLVANGERSSGGAAEVRDLATAMVREHGEELAELDRISA</sequence>
<gene>
    <name evidence="2" type="ORF">ACFPZ3_47770</name>
</gene>
<dbReference type="EMBL" id="JBHSPA010000066">
    <property type="protein sequence ID" value="MFC5831595.1"/>
    <property type="molecule type" value="Genomic_DNA"/>
</dbReference>
<evidence type="ECO:0000313" key="3">
    <source>
        <dbReference type="Proteomes" id="UP001596058"/>
    </source>
</evidence>
<dbReference type="Pfam" id="PF03713">
    <property type="entry name" value="DUF305"/>
    <property type="match status" value="1"/>
</dbReference>
<name>A0ABW1D3Q0_9ACTN</name>
<dbReference type="RefSeq" id="WP_379521067.1">
    <property type="nucleotide sequence ID" value="NZ_JBHSPA010000066.1"/>
</dbReference>
<reference evidence="3" key="1">
    <citation type="journal article" date="2019" name="Int. J. Syst. Evol. Microbiol.">
        <title>The Global Catalogue of Microorganisms (GCM) 10K type strain sequencing project: providing services to taxonomists for standard genome sequencing and annotation.</title>
        <authorList>
            <consortium name="The Broad Institute Genomics Platform"/>
            <consortium name="The Broad Institute Genome Sequencing Center for Infectious Disease"/>
            <person name="Wu L."/>
            <person name="Ma J."/>
        </authorList>
    </citation>
    <scope>NUCLEOTIDE SEQUENCE [LARGE SCALE GENOMIC DNA]</scope>
    <source>
        <strain evidence="3">CCUG 53903</strain>
    </source>
</reference>
<dbReference type="InterPro" id="IPR005183">
    <property type="entry name" value="DUF305_CopM-like"/>
</dbReference>
<evidence type="ECO:0000259" key="1">
    <source>
        <dbReference type="Pfam" id="PF03713"/>
    </source>
</evidence>
<organism evidence="2 3">
    <name type="scientific">Nonomuraea insulae</name>
    <dbReference type="NCBI Taxonomy" id="1616787"/>
    <lineage>
        <taxon>Bacteria</taxon>
        <taxon>Bacillati</taxon>
        <taxon>Actinomycetota</taxon>
        <taxon>Actinomycetes</taxon>
        <taxon>Streptosporangiales</taxon>
        <taxon>Streptosporangiaceae</taxon>
        <taxon>Nonomuraea</taxon>
    </lineage>
</organism>
<dbReference type="InterPro" id="IPR012347">
    <property type="entry name" value="Ferritin-like"/>
</dbReference>
<comment type="caution">
    <text evidence="2">The sequence shown here is derived from an EMBL/GenBank/DDBJ whole genome shotgun (WGS) entry which is preliminary data.</text>
</comment>
<proteinExistence type="predicted"/>
<accession>A0ABW1D3Q0</accession>